<comment type="caution">
    <text evidence="1">The sequence shown here is derived from an EMBL/GenBank/DDBJ whole genome shotgun (WGS) entry which is preliminary data.</text>
</comment>
<dbReference type="Proteomes" id="UP000263268">
    <property type="component" value="Unassembled WGS sequence"/>
</dbReference>
<gene>
    <name evidence="1" type="ORF">DHV22_01030</name>
</gene>
<dbReference type="InterPro" id="IPR032286">
    <property type="entry name" value="DUF4837"/>
</dbReference>
<dbReference type="PROSITE" id="PS51257">
    <property type="entry name" value="PROKAR_LIPOPROTEIN"/>
    <property type="match status" value="1"/>
</dbReference>
<organism evidence="1 2">
    <name type="scientific">Xanthomarina gelatinilytica</name>
    <dbReference type="NCBI Taxonomy" id="1137281"/>
    <lineage>
        <taxon>Bacteria</taxon>
        <taxon>Pseudomonadati</taxon>
        <taxon>Bacteroidota</taxon>
        <taxon>Flavobacteriia</taxon>
        <taxon>Flavobacteriales</taxon>
        <taxon>Flavobacteriaceae</taxon>
        <taxon>Xanthomarina</taxon>
    </lineage>
</organism>
<name>A0A3D6BMR7_9FLAO</name>
<protein>
    <submittedName>
        <fullName evidence="1">DUF4837 domain-containing protein</fullName>
    </submittedName>
</protein>
<sequence length="328" mass="36651">MTPMKQTLLLFSVLLVMSCGNKKSSNQKLLSDSSGNINNLSVVIENNLWEGNVGEAIREVLAAPVDGLPQDEPLFNMSQIPPAVFSGFATHNRTVLKIEKEGEASVKIASDVYAQPQKVVLVSGKTDTEIIQQIQENAQKIVAAFKSEEIKEKQRRIKLSLHKNNTLKEKLGITLNFPTAYRIAKEEDKFYWIRKDIATGTTNLMVFELPFSAIKKGDSLVDQIIKLRDSIGQAHIPGPTEGTYMITEEAYAPAVFETIIDNKPAIETKGLWDVKNAFMSGPFINYIIEDKINNRLLVIEGFAFAPSVEKRDYMFELEAIIRSLKIGD</sequence>
<evidence type="ECO:0000313" key="2">
    <source>
        <dbReference type="Proteomes" id="UP000263268"/>
    </source>
</evidence>
<evidence type="ECO:0000313" key="1">
    <source>
        <dbReference type="EMBL" id="HCY80278.1"/>
    </source>
</evidence>
<dbReference type="EMBL" id="DPRK01000019">
    <property type="protein sequence ID" value="HCY80278.1"/>
    <property type="molecule type" value="Genomic_DNA"/>
</dbReference>
<dbReference type="RefSeq" id="WP_370098184.1">
    <property type="nucleotide sequence ID" value="NZ_CAXQWG010000065.1"/>
</dbReference>
<dbReference type="AlphaFoldDB" id="A0A3D6BMR7"/>
<dbReference type="Pfam" id="PF16125">
    <property type="entry name" value="DUF4837"/>
    <property type="match status" value="1"/>
</dbReference>
<reference evidence="1 2" key="1">
    <citation type="journal article" date="2018" name="Nat. Biotechnol.">
        <title>A standardized bacterial taxonomy based on genome phylogeny substantially revises the tree of life.</title>
        <authorList>
            <person name="Parks D.H."/>
            <person name="Chuvochina M."/>
            <person name="Waite D.W."/>
            <person name="Rinke C."/>
            <person name="Skarshewski A."/>
            <person name="Chaumeil P.A."/>
            <person name="Hugenholtz P."/>
        </authorList>
    </citation>
    <scope>NUCLEOTIDE SEQUENCE [LARGE SCALE GENOMIC DNA]</scope>
    <source>
        <strain evidence="1">UBA10227</strain>
    </source>
</reference>
<accession>A0A3D6BMR7</accession>
<proteinExistence type="predicted"/>